<comment type="caution">
    <text evidence="2">The sequence shown here is derived from an EMBL/GenBank/DDBJ whole genome shotgun (WGS) entry which is preliminary data.</text>
</comment>
<organism evidence="2 3">
    <name type="scientific">Reinekea marina</name>
    <dbReference type="NCBI Taxonomy" id="1310421"/>
    <lineage>
        <taxon>Bacteria</taxon>
        <taxon>Pseudomonadati</taxon>
        <taxon>Pseudomonadota</taxon>
        <taxon>Gammaproteobacteria</taxon>
        <taxon>Oceanospirillales</taxon>
        <taxon>Saccharospirillaceae</taxon>
        <taxon>Reinekea</taxon>
    </lineage>
</organism>
<proteinExistence type="predicted"/>
<evidence type="ECO:0000313" key="3">
    <source>
        <dbReference type="Proteomes" id="UP001595710"/>
    </source>
</evidence>
<dbReference type="CDD" id="cd01822">
    <property type="entry name" value="Lysophospholipase_L1_like"/>
    <property type="match status" value="1"/>
</dbReference>
<dbReference type="InterPro" id="IPR013830">
    <property type="entry name" value="SGNH_hydro"/>
</dbReference>
<feature type="domain" description="SGNH hydrolase-type esterase" evidence="1">
    <location>
        <begin position="40"/>
        <end position="194"/>
    </location>
</feature>
<dbReference type="InterPro" id="IPR051532">
    <property type="entry name" value="Ester_Hydrolysis_Enzymes"/>
</dbReference>
<accession>A0ABV7WTH8</accession>
<dbReference type="PANTHER" id="PTHR30383">
    <property type="entry name" value="THIOESTERASE 1/PROTEASE 1/LYSOPHOSPHOLIPASE L1"/>
    <property type="match status" value="1"/>
</dbReference>
<evidence type="ECO:0000313" key="2">
    <source>
        <dbReference type="EMBL" id="MFC3701383.1"/>
    </source>
</evidence>
<dbReference type="RefSeq" id="WP_290282615.1">
    <property type="nucleotide sequence ID" value="NZ_JAUFQI010000001.1"/>
</dbReference>
<dbReference type="Pfam" id="PF13472">
    <property type="entry name" value="Lipase_GDSL_2"/>
    <property type="match status" value="1"/>
</dbReference>
<dbReference type="SUPFAM" id="SSF52266">
    <property type="entry name" value="SGNH hydrolase"/>
    <property type="match status" value="1"/>
</dbReference>
<protein>
    <submittedName>
        <fullName evidence="2">Arylesterase</fullName>
    </submittedName>
</protein>
<keyword evidence="3" id="KW-1185">Reference proteome</keyword>
<dbReference type="EMBL" id="JBHRYN010000008">
    <property type="protein sequence ID" value="MFC3701383.1"/>
    <property type="molecule type" value="Genomic_DNA"/>
</dbReference>
<dbReference type="Proteomes" id="UP001595710">
    <property type="component" value="Unassembled WGS sequence"/>
</dbReference>
<dbReference type="PANTHER" id="PTHR30383:SF24">
    <property type="entry name" value="THIOESTERASE 1_PROTEASE 1_LYSOPHOSPHOLIPASE L1"/>
    <property type="match status" value="1"/>
</dbReference>
<dbReference type="InterPro" id="IPR036514">
    <property type="entry name" value="SGNH_hydro_sf"/>
</dbReference>
<evidence type="ECO:0000259" key="1">
    <source>
        <dbReference type="Pfam" id="PF13472"/>
    </source>
</evidence>
<sequence length="209" mass="22778">MKIAIQNIFAHKNKGIVALVCSFLLLLFSPISHAKTILVHGDSLSAGYGMLPEQTWVTLMAKQLGEGVTVVNSSISGETSKGGLDRLPALLSETQPDIVMIELGANDGLRGYPINQTTENLRKMISLAQNQGAEVVLLGIRLPPNFGKRYTEPFFNQYAVLANEYETGYLPFLLEGVAGYDEYMQADGLHPTAQAQPLILNNVLPFITD</sequence>
<name>A0ABV7WTH8_9GAMM</name>
<dbReference type="Gene3D" id="3.40.50.1110">
    <property type="entry name" value="SGNH hydrolase"/>
    <property type="match status" value="1"/>
</dbReference>
<reference evidence="3" key="1">
    <citation type="journal article" date="2019" name="Int. J. Syst. Evol. Microbiol.">
        <title>The Global Catalogue of Microorganisms (GCM) 10K type strain sequencing project: providing services to taxonomists for standard genome sequencing and annotation.</title>
        <authorList>
            <consortium name="The Broad Institute Genomics Platform"/>
            <consortium name="The Broad Institute Genome Sequencing Center for Infectious Disease"/>
            <person name="Wu L."/>
            <person name="Ma J."/>
        </authorList>
    </citation>
    <scope>NUCLEOTIDE SEQUENCE [LARGE SCALE GENOMIC DNA]</scope>
    <source>
        <strain evidence="3">CECT 8288</strain>
    </source>
</reference>
<gene>
    <name evidence="2" type="ORF">ACFOND_06980</name>
</gene>